<comment type="caution">
    <text evidence="3">The sequence shown here is derived from an EMBL/GenBank/DDBJ whole genome shotgun (WGS) entry which is preliminary data.</text>
</comment>
<dbReference type="AlphaFoldDB" id="A0A1B8QC81"/>
<dbReference type="PANTHER" id="PTHR20992:SF9">
    <property type="entry name" value="AT15442P-RELATED"/>
    <property type="match status" value="1"/>
</dbReference>
<feature type="transmembrane region" description="Helical" evidence="2">
    <location>
        <begin position="309"/>
        <end position="331"/>
    </location>
</feature>
<evidence type="ECO:0000313" key="3">
    <source>
        <dbReference type="EMBL" id="OBX78386.1"/>
    </source>
</evidence>
<feature type="compositionally biased region" description="Basic and acidic residues" evidence="1">
    <location>
        <begin position="105"/>
        <end position="118"/>
    </location>
</feature>
<evidence type="ECO:0000313" key="4">
    <source>
        <dbReference type="Proteomes" id="UP000092508"/>
    </source>
</evidence>
<protein>
    <recommendedName>
        <fullName evidence="5">TIGR00341 family protein</fullName>
    </recommendedName>
</protein>
<evidence type="ECO:0008006" key="5">
    <source>
        <dbReference type="Google" id="ProtNLM"/>
    </source>
</evidence>
<evidence type="ECO:0000256" key="2">
    <source>
        <dbReference type="SAM" id="Phobius"/>
    </source>
</evidence>
<dbReference type="OrthoDB" id="9790659at2"/>
<feature type="compositionally biased region" description="Acidic residues" evidence="1">
    <location>
        <begin position="56"/>
        <end position="68"/>
    </location>
</feature>
<feature type="transmembrane region" description="Helical" evidence="2">
    <location>
        <begin position="390"/>
        <end position="410"/>
    </location>
</feature>
<dbReference type="RefSeq" id="WP_067236493.1">
    <property type="nucleotide sequence ID" value="NZ_LZMZ01000017.1"/>
</dbReference>
<dbReference type="InterPro" id="IPR005240">
    <property type="entry name" value="DUF389"/>
</dbReference>
<feature type="transmembrane region" description="Helical" evidence="2">
    <location>
        <begin position="215"/>
        <end position="235"/>
    </location>
</feature>
<evidence type="ECO:0000256" key="1">
    <source>
        <dbReference type="SAM" id="MobiDB-lite"/>
    </source>
</evidence>
<dbReference type="PANTHER" id="PTHR20992">
    <property type="entry name" value="AT15442P-RELATED"/>
    <property type="match status" value="1"/>
</dbReference>
<name>A0A1B8QC81_9GAMM</name>
<keyword evidence="2" id="KW-0472">Membrane</keyword>
<proteinExistence type="predicted"/>
<keyword evidence="2" id="KW-1133">Transmembrane helix</keyword>
<dbReference type="Proteomes" id="UP000092508">
    <property type="component" value="Unassembled WGS sequence"/>
</dbReference>
<reference evidence="3 4" key="1">
    <citation type="submission" date="2016-06" db="EMBL/GenBank/DDBJ databases">
        <title>Draft genome of Moraxella atlantae CCUG 66109.</title>
        <authorList>
            <person name="Salva-Serra F."/>
            <person name="Engstrom-Jakobsson H."/>
            <person name="Thorell K."/>
            <person name="Gonzales-Siles L."/>
            <person name="Karlsson R."/>
            <person name="Boulund F."/>
            <person name="Engstrand L."/>
            <person name="Kristiansson E."/>
            <person name="Moore E."/>
        </authorList>
    </citation>
    <scope>NUCLEOTIDE SEQUENCE [LARGE SCALE GENOMIC DNA]</scope>
    <source>
        <strain evidence="3 4">CCUG 66109</strain>
    </source>
</reference>
<keyword evidence="2" id="KW-0812">Transmembrane</keyword>
<dbReference type="Pfam" id="PF04087">
    <property type="entry name" value="DUF389"/>
    <property type="match status" value="1"/>
</dbReference>
<feature type="transmembrane region" description="Helical" evidence="2">
    <location>
        <begin position="247"/>
        <end position="267"/>
    </location>
</feature>
<accession>A0A1B8QC81</accession>
<dbReference type="STRING" id="34059.A9308_06275"/>
<organism evidence="3 4">
    <name type="scientific">Faucicola atlantae</name>
    <dbReference type="NCBI Taxonomy" id="34059"/>
    <lineage>
        <taxon>Bacteria</taxon>
        <taxon>Pseudomonadati</taxon>
        <taxon>Pseudomonadota</taxon>
        <taxon>Gammaproteobacteria</taxon>
        <taxon>Moraxellales</taxon>
        <taxon>Moraxellaceae</taxon>
        <taxon>Faucicola</taxon>
    </lineage>
</organism>
<sequence>MNDQNNTEKFTHAKHRALAKQIFQQVSPSNRPPLVALSLHQPHKPAIKTSKPKPADDDDNVLTEDDIEQLTQQGFDEASIEAVAQAVDKQLSSNANEDEDEDEDENKKDEPTNTDRDTSPAPSDQPTAKRALSREDIEQDINTEVTKQLKAQQEEQYEAFKQFLAKKHSEQVIDYRQVRLNIESGALPTRMFYLLNGLAAVIAGFGLLANSPAVVIGAMLVAMLMGPISGIALAIIDARFALLKKSLFTLATGGLLIYAIGMVLGWLHPEQALSQEIISRTAPNTMDVVVALAGGTAGAYAMISPNLPVAVVGVAVATALVPPLTASGILLATGQYRLALGALVLTLTNILAIQFTNALVLWVAGFRRLDVDEEQDEKAKGSKWRQTLLFIRRNAVSLTLLIIISIYLAMNFQQKMRQQNYEAAVRNIIEQGIADQPNYVVSTSFDISEKKAGLSQTPDDPTDTTPTPAVKPYLIRVVLQGLVPPSYQDVRDMEQQIIALSHERYPKRPPAKLQVRFVPEQVIETTPVTKDDIKLDPASLNQLKDNKQ</sequence>
<dbReference type="EMBL" id="LZMZ01000017">
    <property type="protein sequence ID" value="OBX78386.1"/>
    <property type="molecule type" value="Genomic_DNA"/>
</dbReference>
<feature type="transmembrane region" description="Helical" evidence="2">
    <location>
        <begin position="191"/>
        <end position="209"/>
    </location>
</feature>
<gene>
    <name evidence="3" type="ORF">A9308_06275</name>
</gene>
<feature type="region of interest" description="Disordered" evidence="1">
    <location>
        <begin position="90"/>
        <end position="138"/>
    </location>
</feature>
<feature type="region of interest" description="Disordered" evidence="1">
    <location>
        <begin position="25"/>
        <end position="70"/>
    </location>
</feature>
<feature type="transmembrane region" description="Helical" evidence="2">
    <location>
        <begin position="338"/>
        <end position="364"/>
    </location>
</feature>